<organism evidence="1 2">
    <name type="scientific">Dissophora globulifera</name>
    <dbReference type="NCBI Taxonomy" id="979702"/>
    <lineage>
        <taxon>Eukaryota</taxon>
        <taxon>Fungi</taxon>
        <taxon>Fungi incertae sedis</taxon>
        <taxon>Mucoromycota</taxon>
        <taxon>Mortierellomycotina</taxon>
        <taxon>Mortierellomycetes</taxon>
        <taxon>Mortierellales</taxon>
        <taxon>Mortierellaceae</taxon>
        <taxon>Dissophora</taxon>
    </lineage>
</organism>
<evidence type="ECO:0008006" key="3">
    <source>
        <dbReference type="Google" id="ProtNLM"/>
    </source>
</evidence>
<accession>A0A9P6RTR3</accession>
<proteinExistence type="predicted"/>
<keyword evidence="2" id="KW-1185">Reference proteome</keyword>
<protein>
    <recommendedName>
        <fullName evidence="3">Spore coat protein CotH</fullName>
    </recommendedName>
</protein>
<dbReference type="PANTHER" id="PTHR40050:SF1">
    <property type="entry name" value="INNER SPORE COAT PROTEIN H"/>
    <property type="match status" value="1"/>
</dbReference>
<reference evidence="1" key="1">
    <citation type="journal article" date="2020" name="Fungal Divers.">
        <title>Resolving the Mortierellaceae phylogeny through synthesis of multi-gene phylogenetics and phylogenomics.</title>
        <authorList>
            <person name="Vandepol N."/>
            <person name="Liber J."/>
            <person name="Desiro A."/>
            <person name="Na H."/>
            <person name="Kennedy M."/>
            <person name="Barry K."/>
            <person name="Grigoriev I.V."/>
            <person name="Miller A.N."/>
            <person name="O'Donnell K."/>
            <person name="Stajich J.E."/>
            <person name="Bonito G."/>
        </authorList>
    </citation>
    <scope>NUCLEOTIDE SEQUENCE</scope>
    <source>
        <strain evidence="1">REB-010B</strain>
    </source>
</reference>
<dbReference type="Pfam" id="PF08757">
    <property type="entry name" value="CotH"/>
    <property type="match status" value="1"/>
</dbReference>
<dbReference type="InterPro" id="IPR014867">
    <property type="entry name" value="Spore_coat_CotH_CotH2/3/7"/>
</dbReference>
<dbReference type="OrthoDB" id="10267127at2759"/>
<name>A0A9P6RTR3_9FUNG</name>
<evidence type="ECO:0000313" key="1">
    <source>
        <dbReference type="EMBL" id="KAG0327829.1"/>
    </source>
</evidence>
<dbReference type="AlphaFoldDB" id="A0A9P6RTR3"/>
<comment type="caution">
    <text evidence="1">The sequence shown here is derived from an EMBL/GenBank/DDBJ whole genome shotgun (WGS) entry which is preliminary data.</text>
</comment>
<dbReference type="Proteomes" id="UP000738325">
    <property type="component" value="Unassembled WGS sequence"/>
</dbReference>
<dbReference type="EMBL" id="JAAAIP010000047">
    <property type="protein sequence ID" value="KAG0327829.1"/>
    <property type="molecule type" value="Genomic_DNA"/>
</dbReference>
<sequence length="525" mass="59272">MVITYSVVGFPDADDGSFGVLINGKITPLATSPSTFPLWSANVKGASASSGYQYVKLSGAGAVVQRESFTRSFQNKKAKSTVNELFLHQQTQTSLPKITQVFPDVRPKTSAAFDDSQIATIHVTADPVLFADMVAHPLDEDRKAIKAGFRFINAGTVYSSEEVKLKVSGHGSRNFKKLSLKIKFDEDKGDTFFDRPIIKLRAQADDPTIMREKLYIETLNAVGVRTAQGTWARVYVNKKPYGFYLMVDDIDLPFLRGTMHHGSSEPKELGSLYKMGSHVLGQEATMQYAGPNTTDYNELIYENDNLGANTKKEPMAQLISFFKDLQDYDPTLPGGIKFWNTRLDLDGFLRSMAMEYLSGNWDAYWWKGNNYYMYFNPTEARWQFIPTDFDSTFSDGNLADVLTTYKKFAARRLARPGKDHPLITKLIYKNKEINARFEQILLKIVNSIYNPKVLEPIINAYEKMIADEVKWDYSLDRSKNPGKTENYTIDDFHKSITGSVKGINIGIKPWIKGRATDVPKQIKKA</sequence>
<gene>
    <name evidence="1" type="ORF">BGZ99_006783</name>
</gene>
<evidence type="ECO:0000313" key="2">
    <source>
        <dbReference type="Proteomes" id="UP000738325"/>
    </source>
</evidence>
<dbReference type="PANTHER" id="PTHR40050">
    <property type="entry name" value="INNER SPORE COAT PROTEIN H"/>
    <property type="match status" value="1"/>
</dbReference>